<feature type="non-terminal residue" evidence="12">
    <location>
        <position position="1"/>
    </location>
</feature>
<organism evidence="12 13">
    <name type="scientific">Albula glossodonta</name>
    <name type="common">roundjaw bonefish</name>
    <dbReference type="NCBI Taxonomy" id="121402"/>
    <lineage>
        <taxon>Eukaryota</taxon>
        <taxon>Metazoa</taxon>
        <taxon>Chordata</taxon>
        <taxon>Craniata</taxon>
        <taxon>Vertebrata</taxon>
        <taxon>Euteleostomi</taxon>
        <taxon>Actinopterygii</taxon>
        <taxon>Neopterygii</taxon>
        <taxon>Teleostei</taxon>
        <taxon>Albuliformes</taxon>
        <taxon>Albulidae</taxon>
        <taxon>Albula</taxon>
    </lineage>
</organism>
<keyword evidence="8" id="KW-0804">Transcription</keyword>
<evidence type="ECO:0000256" key="7">
    <source>
        <dbReference type="ARBA" id="ARBA00023155"/>
    </source>
</evidence>
<accession>A0A8T2NYJ5</accession>
<dbReference type="InterPro" id="IPR021918">
    <property type="entry name" value="DUF3528"/>
</dbReference>
<evidence type="ECO:0000256" key="2">
    <source>
        <dbReference type="ARBA" id="ARBA00004123"/>
    </source>
</evidence>
<name>A0A8T2NYJ5_9TELE</name>
<dbReference type="Proteomes" id="UP000824540">
    <property type="component" value="Unassembled WGS sequence"/>
</dbReference>
<keyword evidence="9" id="KW-0539">Nucleus</keyword>
<evidence type="ECO:0000256" key="9">
    <source>
        <dbReference type="ARBA" id="ARBA00023242"/>
    </source>
</evidence>
<keyword evidence="7" id="KW-0371">Homeobox</keyword>
<feature type="region of interest" description="Disordered" evidence="10">
    <location>
        <begin position="360"/>
        <end position="412"/>
    </location>
</feature>
<keyword evidence="6" id="KW-0238">DNA-binding</keyword>
<evidence type="ECO:0000256" key="1">
    <source>
        <dbReference type="ARBA" id="ARBA00003263"/>
    </source>
</evidence>
<dbReference type="Pfam" id="PF12045">
    <property type="entry name" value="DUF3528"/>
    <property type="match status" value="1"/>
</dbReference>
<feature type="compositionally biased region" description="Basic and acidic residues" evidence="10">
    <location>
        <begin position="141"/>
        <end position="150"/>
    </location>
</feature>
<protein>
    <recommendedName>
        <fullName evidence="11">DUF3528 domain-containing protein</fullName>
    </recommendedName>
</protein>
<evidence type="ECO:0000313" key="13">
    <source>
        <dbReference type="Proteomes" id="UP000824540"/>
    </source>
</evidence>
<comment type="subcellular location">
    <subcellularLocation>
        <location evidence="2">Nucleus</location>
    </subcellularLocation>
</comment>
<dbReference type="OrthoDB" id="6159439at2759"/>
<comment type="caution">
    <text evidence="12">The sequence shown here is derived from an EMBL/GenBank/DDBJ whole genome shotgun (WGS) entry which is preliminary data.</text>
</comment>
<reference evidence="12" key="1">
    <citation type="thesis" date="2021" institute="BYU ScholarsArchive" country="Provo, UT, USA">
        <title>Applications of and Algorithms for Genome Assembly and Genomic Analyses with an Emphasis on Marine Teleosts.</title>
        <authorList>
            <person name="Pickett B.D."/>
        </authorList>
    </citation>
    <scope>NUCLEOTIDE SEQUENCE</scope>
    <source>
        <strain evidence="12">HI-2016</strain>
    </source>
</reference>
<dbReference type="PANTHER" id="PTHR46092">
    <property type="entry name" value="HOMEOBOX PROTEIN HOX-A11-RELATED"/>
    <property type="match status" value="1"/>
</dbReference>
<feature type="domain" description="DUF3528" evidence="11">
    <location>
        <begin position="1"/>
        <end position="112"/>
    </location>
</feature>
<keyword evidence="13" id="KW-1185">Reference proteome</keyword>
<evidence type="ECO:0000256" key="4">
    <source>
        <dbReference type="ARBA" id="ARBA00022473"/>
    </source>
</evidence>
<dbReference type="AlphaFoldDB" id="A0A8T2NYJ5"/>
<evidence type="ECO:0000259" key="11">
    <source>
        <dbReference type="Pfam" id="PF12045"/>
    </source>
</evidence>
<sequence>TPSTRPMTYSYSSNLPQVQSVREVTFRDYAIDTSSKWHHRGNLSHCYSAEEMVHRDCLSGPTTLGEMFAKNSSVGYHSGSNSTSNFYGSVGRNGVLPQAFDQFFETAYGNSENPSTDCSVDRNTTKLPTAAVSGSEACQETEGREPREECSSPESSSGNNEEKSNCSTMSCSDSPVGNSFLVDSLINARTESGGAYYQGSSVYVPPATELHYGLPNCGFYPGLNKRSDSNSQNMVPASSSYMPGMEVWLDTPRSCRMDQPAGPQVAQCSFSPNIKEENAYCLYESEKCPKASTAEDLSYPRVTSGSCPVSHSGTVPVPGYFRLSQTYATSKGYHGGQSSLSQFVLQPPVRSDVPICTTTPVETGKRGSEEMASNCLPCAPQRDEETQESSAEESSSPEPPVNGKDSPNKITK</sequence>
<dbReference type="PANTHER" id="PTHR46092:SF3">
    <property type="entry name" value="HOMEOBOX PROTEIN HOX-A11"/>
    <property type="match status" value="1"/>
</dbReference>
<evidence type="ECO:0000256" key="8">
    <source>
        <dbReference type="ARBA" id="ARBA00023163"/>
    </source>
</evidence>
<dbReference type="GO" id="GO:0005634">
    <property type="term" value="C:nucleus"/>
    <property type="evidence" value="ECO:0007669"/>
    <property type="project" value="UniProtKB-SubCell"/>
</dbReference>
<keyword evidence="4" id="KW-0217">Developmental protein</keyword>
<evidence type="ECO:0000256" key="10">
    <source>
        <dbReference type="SAM" id="MobiDB-lite"/>
    </source>
</evidence>
<feature type="region of interest" description="Disordered" evidence="10">
    <location>
        <begin position="129"/>
        <end position="172"/>
    </location>
</feature>
<gene>
    <name evidence="12" type="ORF">JZ751_009702</name>
</gene>
<keyword evidence="5" id="KW-0805">Transcription regulation</keyword>
<feature type="non-terminal residue" evidence="12">
    <location>
        <position position="412"/>
    </location>
</feature>
<dbReference type="EMBL" id="JAFBMS010000018">
    <property type="protein sequence ID" value="KAG9345159.1"/>
    <property type="molecule type" value="Genomic_DNA"/>
</dbReference>
<comment type="similarity">
    <text evidence="3">Belongs to the Abd-B homeobox family.</text>
</comment>
<comment type="function">
    <text evidence="1">Sequence-specific transcription factor which is part of a developmental regulatory system that provides cells with specific positional identities on the anterior-posterior axis.</text>
</comment>
<dbReference type="GO" id="GO:0000981">
    <property type="term" value="F:DNA-binding transcription factor activity, RNA polymerase II-specific"/>
    <property type="evidence" value="ECO:0007669"/>
    <property type="project" value="TreeGrafter"/>
</dbReference>
<evidence type="ECO:0000256" key="6">
    <source>
        <dbReference type="ARBA" id="ARBA00023125"/>
    </source>
</evidence>
<evidence type="ECO:0000313" key="12">
    <source>
        <dbReference type="EMBL" id="KAG9345159.1"/>
    </source>
</evidence>
<dbReference type="GO" id="GO:0000978">
    <property type="term" value="F:RNA polymerase II cis-regulatory region sequence-specific DNA binding"/>
    <property type="evidence" value="ECO:0007669"/>
    <property type="project" value="TreeGrafter"/>
</dbReference>
<evidence type="ECO:0000256" key="3">
    <source>
        <dbReference type="ARBA" id="ARBA00006317"/>
    </source>
</evidence>
<proteinExistence type="inferred from homology"/>
<evidence type="ECO:0000256" key="5">
    <source>
        <dbReference type="ARBA" id="ARBA00023015"/>
    </source>
</evidence>